<dbReference type="InterPro" id="IPR003374">
    <property type="entry name" value="ApbE-like_sf"/>
</dbReference>
<proteinExistence type="predicted"/>
<evidence type="ECO:0000256" key="5">
    <source>
        <dbReference type="ARBA" id="ARBA00022679"/>
    </source>
</evidence>
<evidence type="ECO:0000256" key="1">
    <source>
        <dbReference type="ARBA" id="ARBA00001946"/>
    </source>
</evidence>
<gene>
    <name evidence="11" type="ORF">BACCIP111895_01361</name>
</gene>
<organism evidence="11 12">
    <name type="scientific">Neobacillus rhizosphaerae</name>
    <dbReference type="NCBI Taxonomy" id="2880965"/>
    <lineage>
        <taxon>Bacteria</taxon>
        <taxon>Bacillati</taxon>
        <taxon>Bacillota</taxon>
        <taxon>Bacilli</taxon>
        <taxon>Bacillales</taxon>
        <taxon>Bacillaceae</taxon>
        <taxon>Neobacillus</taxon>
    </lineage>
</organism>
<keyword evidence="7" id="KW-0274">FAD</keyword>
<keyword evidence="12" id="KW-1185">Reference proteome</keyword>
<dbReference type="Proteomes" id="UP000838308">
    <property type="component" value="Unassembled WGS sequence"/>
</dbReference>
<dbReference type="RefSeq" id="WP_248734534.1">
    <property type="nucleotide sequence ID" value="NZ_CALBWS010000006.1"/>
</dbReference>
<dbReference type="InterPro" id="IPR024932">
    <property type="entry name" value="ApbE"/>
</dbReference>
<evidence type="ECO:0000256" key="2">
    <source>
        <dbReference type="ARBA" id="ARBA00011955"/>
    </source>
</evidence>
<keyword evidence="4" id="KW-0285">Flavoprotein</keyword>
<dbReference type="PANTHER" id="PTHR30040">
    <property type="entry name" value="THIAMINE BIOSYNTHESIS LIPOPROTEIN APBE"/>
    <property type="match status" value="1"/>
</dbReference>
<dbReference type="EC" id="2.7.1.180" evidence="2"/>
<comment type="cofactor">
    <cofactor evidence="1">
        <name>Mg(2+)</name>
        <dbReference type="ChEBI" id="CHEBI:18420"/>
    </cofactor>
</comment>
<dbReference type="SUPFAM" id="SSF143631">
    <property type="entry name" value="ApbE-like"/>
    <property type="match status" value="1"/>
</dbReference>
<evidence type="ECO:0000256" key="10">
    <source>
        <dbReference type="ARBA" id="ARBA00048540"/>
    </source>
</evidence>
<dbReference type="PANTHER" id="PTHR30040:SF2">
    <property type="entry name" value="FAD:PROTEIN FMN TRANSFERASE"/>
    <property type="match status" value="1"/>
</dbReference>
<protein>
    <recommendedName>
        <fullName evidence="3">FAD:protein FMN transferase</fullName>
        <ecNumber evidence="2">2.7.1.180</ecNumber>
    </recommendedName>
    <alternativeName>
        <fullName evidence="9">Flavin transferase</fullName>
    </alternativeName>
</protein>
<evidence type="ECO:0000256" key="3">
    <source>
        <dbReference type="ARBA" id="ARBA00016337"/>
    </source>
</evidence>
<evidence type="ECO:0000256" key="6">
    <source>
        <dbReference type="ARBA" id="ARBA00022723"/>
    </source>
</evidence>
<keyword evidence="5" id="KW-0808">Transferase</keyword>
<reference evidence="11" key="1">
    <citation type="submission" date="2022-04" db="EMBL/GenBank/DDBJ databases">
        <authorList>
            <person name="Criscuolo A."/>
        </authorList>
    </citation>
    <scope>NUCLEOTIDE SEQUENCE</scope>
    <source>
        <strain evidence="11">CIP111895</strain>
    </source>
</reference>
<comment type="catalytic activity">
    <reaction evidence="10">
        <text>L-threonyl-[protein] + FAD = FMN-L-threonyl-[protein] + AMP + H(+)</text>
        <dbReference type="Rhea" id="RHEA:36847"/>
        <dbReference type="Rhea" id="RHEA-COMP:11060"/>
        <dbReference type="Rhea" id="RHEA-COMP:11061"/>
        <dbReference type="ChEBI" id="CHEBI:15378"/>
        <dbReference type="ChEBI" id="CHEBI:30013"/>
        <dbReference type="ChEBI" id="CHEBI:57692"/>
        <dbReference type="ChEBI" id="CHEBI:74257"/>
        <dbReference type="ChEBI" id="CHEBI:456215"/>
        <dbReference type="EC" id="2.7.1.180"/>
    </reaction>
</comment>
<keyword evidence="6" id="KW-0479">Metal-binding</keyword>
<dbReference type="Pfam" id="PF02424">
    <property type="entry name" value="ApbE"/>
    <property type="match status" value="1"/>
</dbReference>
<sequence length="307" mass="34544">MTANHEGPDGFDNLTIEAMNTTFYFAVSNCMISNWKEVVSGWVQYVEKEWSRFLPDNELDKINRLEIGAKMLLTHPLFDVLQSAEVYRRRTNGLFSPYLLPQMQYHGYVHSFPFHSSDPETYVMPSVYDQEICPFAFDLSTRTVTRTAEGKIDLGGIGKSYTVQATAQWLKNIGEAESGIVDGGGDITVWSNGQKEWKIGISHPYQPNVEIAQFRITNGSIATSNVVYRSWRQGNMIKHHLLNGKTGLPVETSIIQATVITDTCVDAEVMAKLCFMEDVEKLTDLLINIKPNSSFLLVTEKGTVIRS</sequence>
<evidence type="ECO:0000313" key="11">
    <source>
        <dbReference type="EMBL" id="CAH2714200.1"/>
    </source>
</evidence>
<dbReference type="EMBL" id="CALBWS010000006">
    <property type="protein sequence ID" value="CAH2714200.1"/>
    <property type="molecule type" value="Genomic_DNA"/>
</dbReference>
<evidence type="ECO:0000256" key="9">
    <source>
        <dbReference type="ARBA" id="ARBA00031306"/>
    </source>
</evidence>
<dbReference type="Gene3D" id="3.10.520.10">
    <property type="entry name" value="ApbE-like domains"/>
    <property type="match status" value="1"/>
</dbReference>
<accession>A0ABM9EPY8</accession>
<evidence type="ECO:0000256" key="8">
    <source>
        <dbReference type="ARBA" id="ARBA00022842"/>
    </source>
</evidence>
<evidence type="ECO:0000256" key="7">
    <source>
        <dbReference type="ARBA" id="ARBA00022827"/>
    </source>
</evidence>
<name>A0ABM9EPY8_9BACI</name>
<evidence type="ECO:0000313" key="12">
    <source>
        <dbReference type="Proteomes" id="UP000838308"/>
    </source>
</evidence>
<keyword evidence="8" id="KW-0460">Magnesium</keyword>
<comment type="caution">
    <text evidence="11">The sequence shown here is derived from an EMBL/GenBank/DDBJ whole genome shotgun (WGS) entry which is preliminary data.</text>
</comment>
<evidence type="ECO:0000256" key="4">
    <source>
        <dbReference type="ARBA" id="ARBA00022630"/>
    </source>
</evidence>